<comment type="caution">
    <text evidence="2">The sequence shown here is derived from an EMBL/GenBank/DDBJ whole genome shotgun (WGS) entry which is preliminary data.</text>
</comment>
<dbReference type="Proteomes" id="UP000626109">
    <property type="component" value="Unassembled WGS sequence"/>
</dbReference>
<dbReference type="GO" id="GO:0005680">
    <property type="term" value="C:anaphase-promoting complex"/>
    <property type="evidence" value="ECO:0007669"/>
    <property type="project" value="InterPro"/>
</dbReference>
<dbReference type="AlphaFoldDB" id="A0A813K319"/>
<sequence>TCAPHSLLSSEATDRFVPELIMFPSLRLPVADAMWQPSLSQCSTEAWLSAEEARYAARMEAIRNRVPLTQPIGFDPKAQVEEVNAQVEEQDQMEEEEEELTDDDGPADRF</sequence>
<reference evidence="2" key="1">
    <citation type="submission" date="2021-02" db="EMBL/GenBank/DDBJ databases">
        <authorList>
            <person name="Dougan E. K."/>
            <person name="Rhodes N."/>
            <person name="Thang M."/>
            <person name="Chan C."/>
        </authorList>
    </citation>
    <scope>NUCLEOTIDE SEQUENCE</scope>
</reference>
<evidence type="ECO:0000256" key="1">
    <source>
        <dbReference type="SAM" id="MobiDB-lite"/>
    </source>
</evidence>
<proteinExistence type="predicted"/>
<evidence type="ECO:0000313" key="3">
    <source>
        <dbReference type="Proteomes" id="UP000626109"/>
    </source>
</evidence>
<feature type="compositionally biased region" description="Acidic residues" evidence="1">
    <location>
        <begin position="88"/>
        <end position="110"/>
    </location>
</feature>
<name>A0A813K319_POLGL</name>
<accession>A0A813K319</accession>
<dbReference type="Pfam" id="PF15243">
    <property type="entry name" value="ANAPC15"/>
    <property type="match status" value="1"/>
</dbReference>
<evidence type="ECO:0008006" key="4">
    <source>
        <dbReference type="Google" id="ProtNLM"/>
    </source>
</evidence>
<organism evidence="2 3">
    <name type="scientific">Polarella glacialis</name>
    <name type="common">Dinoflagellate</name>
    <dbReference type="NCBI Taxonomy" id="89957"/>
    <lineage>
        <taxon>Eukaryota</taxon>
        <taxon>Sar</taxon>
        <taxon>Alveolata</taxon>
        <taxon>Dinophyceae</taxon>
        <taxon>Suessiales</taxon>
        <taxon>Suessiaceae</taxon>
        <taxon>Polarella</taxon>
    </lineage>
</organism>
<dbReference type="InterPro" id="IPR026182">
    <property type="entry name" value="ANAPC15"/>
</dbReference>
<evidence type="ECO:0000313" key="2">
    <source>
        <dbReference type="EMBL" id="CAE8691248.1"/>
    </source>
</evidence>
<feature type="region of interest" description="Disordered" evidence="1">
    <location>
        <begin position="83"/>
        <end position="110"/>
    </location>
</feature>
<feature type="non-terminal residue" evidence="2">
    <location>
        <position position="110"/>
    </location>
</feature>
<dbReference type="EMBL" id="CAJNNW010027397">
    <property type="protein sequence ID" value="CAE8691248.1"/>
    <property type="molecule type" value="Genomic_DNA"/>
</dbReference>
<gene>
    <name evidence="2" type="ORF">PGLA2088_LOCUS27313</name>
</gene>
<dbReference type="GO" id="GO:0090266">
    <property type="term" value="P:regulation of mitotic cell cycle spindle assembly checkpoint"/>
    <property type="evidence" value="ECO:0007669"/>
    <property type="project" value="InterPro"/>
</dbReference>
<protein>
    <recommendedName>
        <fullName evidence="4">Anaphase-promoting complex subunit 15</fullName>
    </recommendedName>
</protein>